<dbReference type="OrthoDB" id="8374021at2"/>
<accession>A0A376BPR4</accession>
<reference evidence="1 2" key="1">
    <citation type="submission" date="2018-06" db="EMBL/GenBank/DDBJ databases">
        <authorList>
            <consortium name="Pathogen Informatics"/>
            <person name="Doyle S."/>
        </authorList>
    </citation>
    <scope>NUCLEOTIDE SEQUENCE [LARGE SCALE GENOMIC DNA]</scope>
    <source>
        <strain evidence="1 2">NCTC10283</strain>
    </source>
</reference>
<protein>
    <recommendedName>
        <fullName evidence="3">Zinc-finger domain-containing protein</fullName>
    </recommendedName>
</protein>
<proteinExistence type="predicted"/>
<keyword evidence="2" id="KW-1185">Reference proteome</keyword>
<sequence length="55" mass="6462">MMKCLNITRLISREQDETLTVKQKMILSLHTAMCGKCRRYRQQMGVLSACVRQMK</sequence>
<evidence type="ECO:0000313" key="2">
    <source>
        <dbReference type="Proteomes" id="UP000254209"/>
    </source>
</evidence>
<gene>
    <name evidence="1" type="ORF">NCTC10283_01354</name>
</gene>
<dbReference type="STRING" id="1120980.GCA_000745955_02029"/>
<dbReference type="Proteomes" id="UP000254209">
    <property type="component" value="Unassembled WGS sequence"/>
</dbReference>
<dbReference type="AlphaFoldDB" id="A0A376BPR4"/>
<evidence type="ECO:0000313" key="1">
    <source>
        <dbReference type="EMBL" id="SSY71214.1"/>
    </source>
</evidence>
<dbReference type="EMBL" id="UFSO01000002">
    <property type="protein sequence ID" value="SSY71214.1"/>
    <property type="molecule type" value="Genomic_DNA"/>
</dbReference>
<evidence type="ECO:0008006" key="3">
    <source>
        <dbReference type="Google" id="ProtNLM"/>
    </source>
</evidence>
<dbReference type="RefSeq" id="WP_147293692.1">
    <property type="nucleotide sequence ID" value="NZ_CP091519.2"/>
</dbReference>
<name>A0A376BPR4_9NEIS</name>
<organism evidence="1 2">
    <name type="scientific">Alysiella crassa</name>
    <dbReference type="NCBI Taxonomy" id="153491"/>
    <lineage>
        <taxon>Bacteria</taxon>
        <taxon>Pseudomonadati</taxon>
        <taxon>Pseudomonadota</taxon>
        <taxon>Betaproteobacteria</taxon>
        <taxon>Neisseriales</taxon>
        <taxon>Neisseriaceae</taxon>
        <taxon>Alysiella</taxon>
    </lineage>
</organism>